<accession>A0ABT4UJ20</accession>
<evidence type="ECO:0000256" key="1">
    <source>
        <dbReference type="SAM" id="MobiDB-lite"/>
    </source>
</evidence>
<dbReference type="PANTHER" id="PTHR37833">
    <property type="entry name" value="LIPOPROTEIN-RELATED"/>
    <property type="match status" value="1"/>
</dbReference>
<name>A0ABT4UJ20_9BACT</name>
<dbReference type="InterPro" id="IPR013783">
    <property type="entry name" value="Ig-like_fold"/>
</dbReference>
<gene>
    <name evidence="2" type="ORF">O3P16_08415</name>
</gene>
<evidence type="ECO:0000313" key="3">
    <source>
        <dbReference type="Proteomes" id="UP001210231"/>
    </source>
</evidence>
<dbReference type="PROSITE" id="PS51257">
    <property type="entry name" value="PROKAR_LIPOPROTEIN"/>
    <property type="match status" value="1"/>
</dbReference>
<dbReference type="InterPro" id="IPR011467">
    <property type="entry name" value="DUF1573"/>
</dbReference>
<dbReference type="EMBL" id="JAQGEF010000008">
    <property type="protein sequence ID" value="MDA3614829.1"/>
    <property type="molecule type" value="Genomic_DNA"/>
</dbReference>
<dbReference type="Pfam" id="PF07610">
    <property type="entry name" value="DUF1573"/>
    <property type="match status" value="1"/>
</dbReference>
<dbReference type="PANTHER" id="PTHR37833:SF1">
    <property type="entry name" value="SIGNAL PEPTIDE PROTEIN"/>
    <property type="match status" value="1"/>
</dbReference>
<evidence type="ECO:0000313" key="2">
    <source>
        <dbReference type="EMBL" id="MDA3614829.1"/>
    </source>
</evidence>
<organism evidence="2 3">
    <name type="scientific">Polluticaenibacter yanchengensis</name>
    <dbReference type="NCBI Taxonomy" id="3014562"/>
    <lineage>
        <taxon>Bacteria</taxon>
        <taxon>Pseudomonadati</taxon>
        <taxon>Bacteroidota</taxon>
        <taxon>Chitinophagia</taxon>
        <taxon>Chitinophagales</taxon>
        <taxon>Chitinophagaceae</taxon>
        <taxon>Polluticaenibacter</taxon>
    </lineage>
</organism>
<comment type="caution">
    <text evidence="2">The sequence shown here is derived from an EMBL/GenBank/DDBJ whole genome shotgun (WGS) entry which is preliminary data.</text>
</comment>
<dbReference type="RefSeq" id="WP_407031155.1">
    <property type="nucleotide sequence ID" value="NZ_JAQGEF010000008.1"/>
</dbReference>
<reference evidence="2 3" key="1">
    <citation type="submission" date="2022-12" db="EMBL/GenBank/DDBJ databases">
        <title>Chitinophagaceae gen. sp. nov., a new member of the family Chitinophagaceae, isolated from soil in a chemical factory.</title>
        <authorList>
            <person name="Ke Z."/>
        </authorList>
    </citation>
    <scope>NUCLEOTIDE SEQUENCE [LARGE SCALE GENOMIC DNA]</scope>
    <source>
        <strain evidence="2 3">LY-5</strain>
    </source>
</reference>
<proteinExistence type="predicted"/>
<dbReference type="Proteomes" id="UP001210231">
    <property type="component" value="Unassembled WGS sequence"/>
</dbReference>
<keyword evidence="3" id="KW-1185">Reference proteome</keyword>
<protein>
    <submittedName>
        <fullName evidence="2">DUF1573 domain-containing protein</fullName>
    </submittedName>
</protein>
<sequence>MKILYVAILAATVGLTACNSGENANTSNTGNTTANAANVSENDISKIEWIETEKDLGTIAEGQKSEVVFRFKNVGDKPLVVKNVVAQCGCTAPEPSKEPVMPGKEGSVKAVFDSQGRAGENSKQLTVHTNTDPESSILTFKVYVAGKAGSTTPQPQPQPPVEPGHEGHNH</sequence>
<dbReference type="Gene3D" id="2.60.40.10">
    <property type="entry name" value="Immunoglobulins"/>
    <property type="match status" value="1"/>
</dbReference>
<feature type="region of interest" description="Disordered" evidence="1">
    <location>
        <begin position="145"/>
        <end position="170"/>
    </location>
</feature>